<proteinExistence type="inferred from homology"/>
<comment type="similarity">
    <text evidence="1">Belongs to the cullin family.</text>
</comment>
<gene>
    <name evidence="3" type="ORF">OXD698_LOCUS50006</name>
</gene>
<comment type="caution">
    <text evidence="3">The sequence shown here is derived from an EMBL/GenBank/DDBJ whole genome shotgun (WGS) entry which is preliminary data.</text>
</comment>
<evidence type="ECO:0000313" key="3">
    <source>
        <dbReference type="EMBL" id="CAF4374138.1"/>
    </source>
</evidence>
<dbReference type="AlphaFoldDB" id="A0A820MLN1"/>
<dbReference type="EMBL" id="CAJOAZ010023278">
    <property type="protein sequence ID" value="CAF4374138.1"/>
    <property type="molecule type" value="Genomic_DNA"/>
</dbReference>
<sequence>VTKERKHTLQVSTYQMVILMLFNTKESWTFEVIL</sequence>
<reference evidence="3" key="1">
    <citation type="submission" date="2021-02" db="EMBL/GenBank/DDBJ databases">
        <authorList>
            <person name="Nowell W R."/>
        </authorList>
    </citation>
    <scope>NUCLEOTIDE SEQUENCE</scope>
</reference>
<dbReference type="InterPro" id="IPR059120">
    <property type="entry name" value="Cullin-like_AB"/>
</dbReference>
<accession>A0A820MLN1</accession>
<dbReference type="InterPro" id="IPR036317">
    <property type="entry name" value="Cullin_homology_sf"/>
</dbReference>
<evidence type="ECO:0000259" key="2">
    <source>
        <dbReference type="PROSITE" id="PS50069"/>
    </source>
</evidence>
<organism evidence="3 4">
    <name type="scientific">Adineta steineri</name>
    <dbReference type="NCBI Taxonomy" id="433720"/>
    <lineage>
        <taxon>Eukaryota</taxon>
        <taxon>Metazoa</taxon>
        <taxon>Spiralia</taxon>
        <taxon>Gnathifera</taxon>
        <taxon>Rotifera</taxon>
        <taxon>Eurotatoria</taxon>
        <taxon>Bdelloidea</taxon>
        <taxon>Adinetida</taxon>
        <taxon>Adinetidae</taxon>
        <taxon>Adineta</taxon>
    </lineage>
</organism>
<dbReference type="SUPFAM" id="SSF75632">
    <property type="entry name" value="Cullin homology domain"/>
    <property type="match status" value="1"/>
</dbReference>
<dbReference type="PROSITE" id="PS50069">
    <property type="entry name" value="CULLIN_2"/>
    <property type="match status" value="1"/>
</dbReference>
<feature type="non-terminal residue" evidence="3">
    <location>
        <position position="1"/>
    </location>
</feature>
<dbReference type="Proteomes" id="UP000663844">
    <property type="component" value="Unassembled WGS sequence"/>
</dbReference>
<dbReference type="Pfam" id="PF26557">
    <property type="entry name" value="Cullin_AB"/>
    <property type="match status" value="1"/>
</dbReference>
<evidence type="ECO:0000256" key="1">
    <source>
        <dbReference type="PROSITE-ProRule" id="PRU00330"/>
    </source>
</evidence>
<protein>
    <recommendedName>
        <fullName evidence="2">Cullin family profile domain-containing protein</fullName>
    </recommendedName>
</protein>
<dbReference type="GO" id="GO:0006511">
    <property type="term" value="P:ubiquitin-dependent protein catabolic process"/>
    <property type="evidence" value="ECO:0007669"/>
    <property type="project" value="InterPro"/>
</dbReference>
<feature type="domain" description="Cullin family profile" evidence="2">
    <location>
        <begin position="1"/>
        <end position="34"/>
    </location>
</feature>
<dbReference type="InterPro" id="IPR016158">
    <property type="entry name" value="Cullin_homology"/>
</dbReference>
<evidence type="ECO:0000313" key="4">
    <source>
        <dbReference type="Proteomes" id="UP000663844"/>
    </source>
</evidence>
<dbReference type="GO" id="GO:0031625">
    <property type="term" value="F:ubiquitin protein ligase binding"/>
    <property type="evidence" value="ECO:0007669"/>
    <property type="project" value="InterPro"/>
</dbReference>
<dbReference type="Gene3D" id="3.30.230.130">
    <property type="entry name" value="Cullin, Chain C, Domain 2"/>
    <property type="match status" value="1"/>
</dbReference>
<name>A0A820MLN1_9BILA</name>